<keyword evidence="1 8" id="KW-0678">Repressor</keyword>
<feature type="zinc finger region" evidence="8">
    <location>
        <begin position="3"/>
        <end position="34"/>
    </location>
</feature>
<dbReference type="EMBL" id="RAVZ01000053">
    <property type="protein sequence ID" value="RKG90625.1"/>
    <property type="molecule type" value="Genomic_DNA"/>
</dbReference>
<keyword evidence="8" id="KW-0862">Zinc</keyword>
<comment type="function">
    <text evidence="8">Negatively regulates transcription of bacterial ribonucleotide reductase nrd genes and operons by binding to NrdR-boxes.</text>
</comment>
<dbReference type="InterPro" id="IPR055173">
    <property type="entry name" value="NrdR-like_N"/>
</dbReference>
<dbReference type="GO" id="GO:0003677">
    <property type="term" value="F:DNA binding"/>
    <property type="evidence" value="ECO:0007669"/>
    <property type="project" value="UniProtKB-KW"/>
</dbReference>
<evidence type="ECO:0000256" key="7">
    <source>
        <dbReference type="ARBA" id="ARBA00023163"/>
    </source>
</evidence>
<keyword evidence="4 8" id="KW-0067">ATP-binding</keyword>
<evidence type="ECO:0000256" key="2">
    <source>
        <dbReference type="ARBA" id="ARBA00022741"/>
    </source>
</evidence>
<keyword evidence="2 8" id="KW-0547">Nucleotide-binding</keyword>
<dbReference type="PROSITE" id="PS51161">
    <property type="entry name" value="ATP_CONE"/>
    <property type="match status" value="1"/>
</dbReference>
<comment type="cofactor">
    <cofactor evidence="8">
        <name>Zn(2+)</name>
        <dbReference type="ChEBI" id="CHEBI:29105"/>
    </cofactor>
    <text evidence="8">Binds 1 zinc ion.</text>
</comment>
<proteinExistence type="inferred from homology"/>
<dbReference type="GO" id="GO:0008270">
    <property type="term" value="F:zinc ion binding"/>
    <property type="evidence" value="ECO:0007669"/>
    <property type="project" value="UniProtKB-UniRule"/>
</dbReference>
<dbReference type="InterPro" id="IPR003796">
    <property type="entry name" value="RNR_NrdR-like"/>
</dbReference>
<dbReference type="PANTHER" id="PTHR30455:SF2">
    <property type="entry name" value="TRANSCRIPTIONAL REPRESSOR NRDR"/>
    <property type="match status" value="1"/>
</dbReference>
<dbReference type="OrthoDB" id="9807461at2"/>
<evidence type="ECO:0000313" key="10">
    <source>
        <dbReference type="EMBL" id="RKG90625.1"/>
    </source>
</evidence>
<dbReference type="InterPro" id="IPR005144">
    <property type="entry name" value="ATP-cone_dom"/>
</dbReference>
<feature type="domain" description="ATP-cone" evidence="9">
    <location>
        <begin position="49"/>
        <end position="139"/>
    </location>
</feature>
<dbReference type="HAMAP" id="MF_00440">
    <property type="entry name" value="NrdR"/>
    <property type="match status" value="1"/>
</dbReference>
<evidence type="ECO:0000256" key="6">
    <source>
        <dbReference type="ARBA" id="ARBA00023125"/>
    </source>
</evidence>
<sequence>MRCPFCQDAENKVIDSRESHEGSVIRRRRECLACKRRFTTYERVEELYPLIVKKDGRREAFDREKMLNGLKKACEKRPVSAAQLEQTVEDIERMLQGMGEKEVPSSSIGEHVMRRLQQLDEVAYVRFASVYRSFRDISEFMHELKDLLEDQERERKVKPPSTPPKDG</sequence>
<comment type="caution">
    <text evidence="10">The sequence shown here is derived from an EMBL/GenBank/DDBJ whole genome shotgun (WGS) entry which is preliminary data.</text>
</comment>
<protein>
    <recommendedName>
        <fullName evidence="8">Transcriptional repressor NrdR</fullName>
    </recommendedName>
</protein>
<keyword evidence="6 8" id="KW-0238">DNA-binding</keyword>
<reference evidence="11" key="1">
    <citation type="submission" date="2018-09" db="EMBL/GenBank/DDBJ databases">
        <authorList>
            <person name="Livingstone P.G."/>
            <person name="Whitworth D.E."/>
        </authorList>
    </citation>
    <scope>NUCLEOTIDE SEQUENCE [LARGE SCALE GENOMIC DNA]</scope>
    <source>
        <strain evidence="11">CA054A</strain>
    </source>
</reference>
<evidence type="ECO:0000313" key="11">
    <source>
        <dbReference type="Proteomes" id="UP000268094"/>
    </source>
</evidence>
<dbReference type="Pfam" id="PF22811">
    <property type="entry name" value="Zn_ribbon_NrdR"/>
    <property type="match status" value="1"/>
</dbReference>
<organism evidence="10 11">
    <name type="scientific">Corallococcus terminator</name>
    <dbReference type="NCBI Taxonomy" id="2316733"/>
    <lineage>
        <taxon>Bacteria</taxon>
        <taxon>Pseudomonadati</taxon>
        <taxon>Myxococcota</taxon>
        <taxon>Myxococcia</taxon>
        <taxon>Myxococcales</taxon>
        <taxon>Cystobacterineae</taxon>
        <taxon>Myxococcaceae</taxon>
        <taxon>Corallococcus</taxon>
    </lineage>
</organism>
<evidence type="ECO:0000256" key="3">
    <source>
        <dbReference type="ARBA" id="ARBA00022771"/>
    </source>
</evidence>
<evidence type="ECO:0000256" key="8">
    <source>
        <dbReference type="HAMAP-Rule" id="MF_00440"/>
    </source>
</evidence>
<keyword evidence="7 8" id="KW-0804">Transcription</keyword>
<gene>
    <name evidence="8 10" type="primary">nrdR</name>
    <name evidence="10" type="ORF">D7V88_10700</name>
</gene>
<evidence type="ECO:0000256" key="1">
    <source>
        <dbReference type="ARBA" id="ARBA00022491"/>
    </source>
</evidence>
<evidence type="ECO:0000259" key="9">
    <source>
        <dbReference type="PROSITE" id="PS51161"/>
    </source>
</evidence>
<dbReference type="PANTHER" id="PTHR30455">
    <property type="entry name" value="TRANSCRIPTIONAL REPRESSOR NRDR"/>
    <property type="match status" value="1"/>
</dbReference>
<evidence type="ECO:0000256" key="4">
    <source>
        <dbReference type="ARBA" id="ARBA00022840"/>
    </source>
</evidence>
<keyword evidence="8" id="KW-0479">Metal-binding</keyword>
<dbReference type="RefSeq" id="WP_120540522.1">
    <property type="nucleotide sequence ID" value="NZ_RAVZ01000053.1"/>
</dbReference>
<evidence type="ECO:0000256" key="5">
    <source>
        <dbReference type="ARBA" id="ARBA00023015"/>
    </source>
</evidence>
<keyword evidence="3 8" id="KW-0863">Zinc-finger</keyword>
<keyword evidence="11" id="KW-1185">Reference proteome</keyword>
<dbReference type="GO" id="GO:0005524">
    <property type="term" value="F:ATP binding"/>
    <property type="evidence" value="ECO:0007669"/>
    <property type="project" value="UniProtKB-UniRule"/>
</dbReference>
<dbReference type="GO" id="GO:0045892">
    <property type="term" value="P:negative regulation of DNA-templated transcription"/>
    <property type="evidence" value="ECO:0007669"/>
    <property type="project" value="UniProtKB-UniRule"/>
</dbReference>
<dbReference type="Pfam" id="PF03477">
    <property type="entry name" value="ATP-cone"/>
    <property type="match status" value="1"/>
</dbReference>
<accession>A0A3A8J574</accession>
<name>A0A3A8J574_9BACT</name>
<dbReference type="AlphaFoldDB" id="A0A3A8J574"/>
<dbReference type="NCBIfam" id="TIGR00244">
    <property type="entry name" value="transcriptional regulator NrdR"/>
    <property type="match status" value="1"/>
</dbReference>
<comment type="similarity">
    <text evidence="8">Belongs to the NrdR family.</text>
</comment>
<keyword evidence="5 8" id="KW-0805">Transcription regulation</keyword>
<dbReference type="Proteomes" id="UP000268094">
    <property type="component" value="Unassembled WGS sequence"/>
</dbReference>